<dbReference type="PANTHER" id="PTHR33508:SF1">
    <property type="entry name" value="UPF0056 MEMBRANE PROTEIN YHCE"/>
    <property type="match status" value="1"/>
</dbReference>
<keyword evidence="4 7" id="KW-0812">Transmembrane</keyword>
<feature type="transmembrane region" description="Helical" evidence="7">
    <location>
        <begin position="111"/>
        <end position="133"/>
    </location>
</feature>
<dbReference type="PANTHER" id="PTHR33508">
    <property type="entry name" value="UPF0056 MEMBRANE PROTEIN YHCE"/>
    <property type="match status" value="1"/>
</dbReference>
<organism evidence="8 9">
    <name type="scientific">Henriciella pelagia</name>
    <dbReference type="NCBI Taxonomy" id="1977912"/>
    <lineage>
        <taxon>Bacteria</taxon>
        <taxon>Pseudomonadati</taxon>
        <taxon>Pseudomonadota</taxon>
        <taxon>Alphaproteobacteria</taxon>
        <taxon>Hyphomonadales</taxon>
        <taxon>Hyphomonadaceae</taxon>
        <taxon>Henriciella</taxon>
    </lineage>
</organism>
<evidence type="ECO:0000256" key="3">
    <source>
        <dbReference type="ARBA" id="ARBA00022475"/>
    </source>
</evidence>
<evidence type="ECO:0000313" key="8">
    <source>
        <dbReference type="EMBL" id="GGB73570.1"/>
    </source>
</evidence>
<evidence type="ECO:0000256" key="6">
    <source>
        <dbReference type="ARBA" id="ARBA00023136"/>
    </source>
</evidence>
<dbReference type="Pfam" id="PF01914">
    <property type="entry name" value="MarC"/>
    <property type="match status" value="1"/>
</dbReference>
<evidence type="ECO:0000256" key="1">
    <source>
        <dbReference type="ARBA" id="ARBA00004651"/>
    </source>
</evidence>
<dbReference type="Proteomes" id="UP000628854">
    <property type="component" value="Unassembled WGS sequence"/>
</dbReference>
<proteinExistence type="inferred from homology"/>
<dbReference type="NCBIfam" id="TIGR00427">
    <property type="entry name" value="NAAT family transporter"/>
    <property type="match status" value="1"/>
</dbReference>
<comment type="subcellular location">
    <subcellularLocation>
        <location evidence="1 7">Cell membrane</location>
        <topology evidence="1 7">Multi-pass membrane protein</topology>
    </subcellularLocation>
</comment>
<dbReference type="InterPro" id="IPR002771">
    <property type="entry name" value="Multi_antbiot-R_MarC"/>
</dbReference>
<evidence type="ECO:0000256" key="5">
    <source>
        <dbReference type="ARBA" id="ARBA00022989"/>
    </source>
</evidence>
<dbReference type="EMBL" id="BMKF01000002">
    <property type="protein sequence ID" value="GGB73570.1"/>
    <property type="molecule type" value="Genomic_DNA"/>
</dbReference>
<protein>
    <recommendedName>
        <fullName evidence="7">UPF0056 membrane protein</fullName>
    </recommendedName>
</protein>
<comment type="caution">
    <text evidence="8">The sequence shown here is derived from an EMBL/GenBank/DDBJ whole genome shotgun (WGS) entry which is preliminary data.</text>
</comment>
<feature type="transmembrane region" description="Helical" evidence="7">
    <location>
        <begin position="145"/>
        <end position="171"/>
    </location>
</feature>
<feature type="transmembrane region" description="Helical" evidence="7">
    <location>
        <begin position="44"/>
        <end position="66"/>
    </location>
</feature>
<reference evidence="9" key="1">
    <citation type="journal article" date="2019" name="Int. J. Syst. Evol. Microbiol.">
        <title>The Global Catalogue of Microorganisms (GCM) 10K type strain sequencing project: providing services to taxonomists for standard genome sequencing and annotation.</title>
        <authorList>
            <consortium name="The Broad Institute Genomics Platform"/>
            <consortium name="The Broad Institute Genome Sequencing Center for Infectious Disease"/>
            <person name="Wu L."/>
            <person name="Ma J."/>
        </authorList>
    </citation>
    <scope>NUCLEOTIDE SEQUENCE [LARGE SCALE GENOMIC DNA]</scope>
    <source>
        <strain evidence="9">CGMCC 1.15928</strain>
    </source>
</reference>
<keyword evidence="3" id="KW-1003">Cell membrane</keyword>
<gene>
    <name evidence="8" type="primary">ychE</name>
    <name evidence="8" type="ORF">GCM10011503_22820</name>
</gene>
<comment type="similarity">
    <text evidence="2 7">Belongs to the UPF0056 (MarC) family.</text>
</comment>
<evidence type="ECO:0000313" key="9">
    <source>
        <dbReference type="Proteomes" id="UP000628854"/>
    </source>
</evidence>
<evidence type="ECO:0000256" key="2">
    <source>
        <dbReference type="ARBA" id="ARBA00009784"/>
    </source>
</evidence>
<feature type="transmembrane region" description="Helical" evidence="7">
    <location>
        <begin position="183"/>
        <end position="204"/>
    </location>
</feature>
<name>A0ABQ1JT39_9PROT</name>
<dbReference type="RefSeq" id="WP_084391996.1">
    <property type="nucleotide sequence ID" value="NZ_BMKF01000002.1"/>
</dbReference>
<feature type="transmembrane region" description="Helical" evidence="7">
    <location>
        <begin position="12"/>
        <end position="32"/>
    </location>
</feature>
<accession>A0ABQ1JT39</accession>
<sequence>MSHNLLEQFILLWVVIDPIGTVPVFIAVTAGMSRAQHVKTAVQATLWATFVLLLFLVGGQFLINALGISLPAFQIAGGLVLLVFAMTMIFGDSKPESEAAGYDKAKRDGSVAVFPLAMPSLASPGAILAVVVLTDNNRFSLEQQAVTAGLMLLVMIAALLLMLAATPILKVIRMSGAALVSRIMGMILAAVAVNTVILAVIELIRTTEI</sequence>
<feature type="transmembrane region" description="Helical" evidence="7">
    <location>
        <begin position="72"/>
        <end position="90"/>
    </location>
</feature>
<evidence type="ECO:0000256" key="4">
    <source>
        <dbReference type="ARBA" id="ARBA00022692"/>
    </source>
</evidence>
<keyword evidence="5 7" id="KW-1133">Transmembrane helix</keyword>
<evidence type="ECO:0000256" key="7">
    <source>
        <dbReference type="RuleBase" id="RU362048"/>
    </source>
</evidence>
<keyword evidence="6 7" id="KW-0472">Membrane</keyword>
<keyword evidence="9" id="KW-1185">Reference proteome</keyword>